<dbReference type="PANTHER" id="PTHR12910">
    <property type="entry name" value="NADH-UBIQUINONE OXIDOREDUCTASE SUBUNIT B17.2"/>
    <property type="match status" value="1"/>
</dbReference>
<reference evidence="2 3" key="1">
    <citation type="journal article" date="2014" name="Int. J. Syst. Evol. Microbiol.">
        <title>Complete genome sequence of Corynebacterium casei LMG S-19264T (=DSM 44701T), isolated from a smear-ripened cheese.</title>
        <authorList>
            <consortium name="US DOE Joint Genome Institute (JGI-PGF)"/>
            <person name="Walter F."/>
            <person name="Albersmeier A."/>
            <person name="Kalinowski J."/>
            <person name="Ruckert C."/>
        </authorList>
    </citation>
    <scope>NUCLEOTIDE SEQUENCE [LARGE SCALE GENOMIC DNA]</scope>
    <source>
        <strain evidence="2 3">CGMCC 1.15896</strain>
    </source>
</reference>
<accession>A0A916W1I3</accession>
<evidence type="ECO:0000313" key="2">
    <source>
        <dbReference type="EMBL" id="GGA60127.1"/>
    </source>
</evidence>
<dbReference type="NCBIfam" id="NF006040">
    <property type="entry name" value="PRK08183.1"/>
    <property type="match status" value="1"/>
</dbReference>
<dbReference type="RefSeq" id="WP_127070735.1">
    <property type="nucleotide sequence ID" value="NZ_BMKB01000006.1"/>
</dbReference>
<sequence length="127" mass="14591">MKQFILEIFAWWHKQTLSTRIFTALRGVKVGEDELGNVYYKGKKDGRRWVIYNGPAEASAIPPGWHGWMHYRTDVAPSEQDYKAHTWEKPHQPNLTGTSMAYRPDGSILTPASRPRVSGDYDAWSPE</sequence>
<dbReference type="EMBL" id="BMKB01000006">
    <property type="protein sequence ID" value="GGA60127.1"/>
    <property type="molecule type" value="Genomic_DNA"/>
</dbReference>
<gene>
    <name evidence="2" type="ORF">GCM10011499_32960</name>
</gene>
<dbReference type="Pfam" id="PF05071">
    <property type="entry name" value="NDUFA12"/>
    <property type="match status" value="1"/>
</dbReference>
<evidence type="ECO:0000256" key="1">
    <source>
        <dbReference type="SAM" id="MobiDB-lite"/>
    </source>
</evidence>
<comment type="caution">
    <text evidence="2">The sequence shown here is derived from an EMBL/GenBank/DDBJ whole genome shotgun (WGS) entry which is preliminary data.</text>
</comment>
<dbReference type="OrthoDB" id="9795340at2"/>
<dbReference type="GO" id="GO:0006979">
    <property type="term" value="P:response to oxidative stress"/>
    <property type="evidence" value="ECO:0007669"/>
    <property type="project" value="TreeGrafter"/>
</dbReference>
<proteinExistence type="predicted"/>
<keyword evidence="3" id="KW-1185">Reference proteome</keyword>
<name>A0A916W1I3_9HYPH</name>
<protein>
    <submittedName>
        <fullName evidence="2">NADH dehydrogenase</fullName>
    </submittedName>
</protein>
<dbReference type="GO" id="GO:0045271">
    <property type="term" value="C:respiratory chain complex I"/>
    <property type="evidence" value="ECO:0007669"/>
    <property type="project" value="InterPro"/>
</dbReference>
<dbReference type="InterPro" id="IPR007763">
    <property type="entry name" value="NDUFA12"/>
</dbReference>
<feature type="region of interest" description="Disordered" evidence="1">
    <location>
        <begin position="89"/>
        <end position="127"/>
    </location>
</feature>
<organism evidence="2 3">
    <name type="scientific">Pelagibacterium lentulum</name>
    <dbReference type="NCBI Taxonomy" id="2029865"/>
    <lineage>
        <taxon>Bacteria</taxon>
        <taxon>Pseudomonadati</taxon>
        <taxon>Pseudomonadota</taxon>
        <taxon>Alphaproteobacteria</taxon>
        <taxon>Hyphomicrobiales</taxon>
        <taxon>Devosiaceae</taxon>
        <taxon>Pelagibacterium</taxon>
    </lineage>
</organism>
<dbReference type="Proteomes" id="UP000596977">
    <property type="component" value="Unassembled WGS sequence"/>
</dbReference>
<dbReference type="PANTHER" id="PTHR12910:SF2">
    <property type="entry name" value="NADH DEHYDROGENASE [UBIQUINONE] 1 ALPHA SUBCOMPLEX SUBUNIT 12"/>
    <property type="match status" value="1"/>
</dbReference>
<evidence type="ECO:0000313" key="3">
    <source>
        <dbReference type="Proteomes" id="UP000596977"/>
    </source>
</evidence>
<dbReference type="AlphaFoldDB" id="A0A916W1I3"/>